<dbReference type="SUPFAM" id="SSF56672">
    <property type="entry name" value="DNA/RNA polymerases"/>
    <property type="match status" value="1"/>
</dbReference>
<comment type="caution">
    <text evidence="1">The sequence shown here is derived from an EMBL/GenBank/DDBJ whole genome shotgun (WGS) entry which is preliminary data.</text>
</comment>
<dbReference type="InterPro" id="IPR043502">
    <property type="entry name" value="DNA/RNA_pol_sf"/>
</dbReference>
<reference evidence="1 2" key="1">
    <citation type="submission" date="2019-07" db="EMBL/GenBank/DDBJ databases">
        <title>De Novo Assembly of kiwifruit Actinidia rufa.</title>
        <authorList>
            <person name="Sugita-Konishi S."/>
            <person name="Sato K."/>
            <person name="Mori E."/>
            <person name="Abe Y."/>
            <person name="Kisaki G."/>
            <person name="Hamano K."/>
            <person name="Suezawa K."/>
            <person name="Otani M."/>
            <person name="Fukuda T."/>
            <person name="Manabe T."/>
            <person name="Gomi K."/>
            <person name="Tabuchi M."/>
            <person name="Akimitsu K."/>
            <person name="Kataoka I."/>
        </authorList>
    </citation>
    <scope>NUCLEOTIDE SEQUENCE [LARGE SCALE GENOMIC DNA]</scope>
    <source>
        <strain evidence="2">cv. Fuchu</strain>
    </source>
</reference>
<keyword evidence="1" id="KW-0239">DNA-directed DNA polymerase</keyword>
<accession>A0A7J0H1R6</accession>
<dbReference type="AlphaFoldDB" id="A0A7J0H1R6"/>
<protein>
    <submittedName>
        <fullName evidence="1">DNA-directed DNA polymerase</fullName>
    </submittedName>
</protein>
<dbReference type="GO" id="GO:0003887">
    <property type="term" value="F:DNA-directed DNA polymerase activity"/>
    <property type="evidence" value="ECO:0007669"/>
    <property type="project" value="UniProtKB-KW"/>
</dbReference>
<keyword evidence="1" id="KW-0808">Transferase</keyword>
<dbReference type="GO" id="GO:0005634">
    <property type="term" value="C:nucleus"/>
    <property type="evidence" value="ECO:0007669"/>
    <property type="project" value="TreeGrafter"/>
</dbReference>
<keyword evidence="1" id="KW-0548">Nucleotidyltransferase</keyword>
<keyword evidence="2" id="KW-1185">Reference proteome</keyword>
<dbReference type="GO" id="GO:0070987">
    <property type="term" value="P:error-free translesion synthesis"/>
    <property type="evidence" value="ECO:0007669"/>
    <property type="project" value="TreeGrafter"/>
</dbReference>
<dbReference type="GO" id="GO:0042276">
    <property type="term" value="P:error-prone translesion synthesis"/>
    <property type="evidence" value="ECO:0007669"/>
    <property type="project" value="TreeGrafter"/>
</dbReference>
<evidence type="ECO:0000313" key="1">
    <source>
        <dbReference type="EMBL" id="GFZ16982.1"/>
    </source>
</evidence>
<dbReference type="Proteomes" id="UP000585474">
    <property type="component" value="Unassembled WGS sequence"/>
</dbReference>
<dbReference type="PANTHER" id="PTHR45990:SF1">
    <property type="entry name" value="DNA REPAIR PROTEIN REV1"/>
    <property type="match status" value="1"/>
</dbReference>
<dbReference type="Gene3D" id="3.30.70.270">
    <property type="match status" value="1"/>
</dbReference>
<dbReference type="PANTHER" id="PTHR45990">
    <property type="entry name" value="DNA REPAIR PROTEIN REV1"/>
    <property type="match status" value="1"/>
</dbReference>
<gene>
    <name evidence="1" type="ORF">Acr_26g0002520</name>
</gene>
<proteinExistence type="predicted"/>
<dbReference type="OrthoDB" id="427711at2759"/>
<sequence>MLRLNLWSSLTLGNASNCICFAVIRKKDRQLNKIACTDAEIRAVLEFWIKLAPPDLLLQLAATMLKIQQLLGPSNQHHSTLVDPNVVKNYFKDCFFVSVVIRNHPKLRDKLVAKCHSTIHEELLKFLLRTTMLETMAVSCDDLEVTQLEEEDPHFLASVIRKEIFAITGCTASAGISGNLLILALPLEMLNQMVNATSHLRRYMITCMNFQLRHFQFQLNLVVYATPSALANHEHSGEIPGAWATYQLVNAETLQTPAVVGCTYAGYSSTNYSIISSIVVSDAGAFADATTTRDLAICAAVADVANAVADVIDDVENITATNISTGSSRVVGADFSLNGNDVIEARDIVLTGISKNGNSSDNVHGFSSDPRAGGWALVSLSSKFVTDVFSLDGQDELNFLLLGQSAITMH</sequence>
<dbReference type="GO" id="GO:0017125">
    <property type="term" value="F:deoxycytidyl transferase activity"/>
    <property type="evidence" value="ECO:0007669"/>
    <property type="project" value="TreeGrafter"/>
</dbReference>
<dbReference type="EMBL" id="BJWL01000026">
    <property type="protein sequence ID" value="GFZ16982.1"/>
    <property type="molecule type" value="Genomic_DNA"/>
</dbReference>
<evidence type="ECO:0000313" key="2">
    <source>
        <dbReference type="Proteomes" id="UP000585474"/>
    </source>
</evidence>
<organism evidence="1 2">
    <name type="scientific">Actinidia rufa</name>
    <dbReference type="NCBI Taxonomy" id="165716"/>
    <lineage>
        <taxon>Eukaryota</taxon>
        <taxon>Viridiplantae</taxon>
        <taxon>Streptophyta</taxon>
        <taxon>Embryophyta</taxon>
        <taxon>Tracheophyta</taxon>
        <taxon>Spermatophyta</taxon>
        <taxon>Magnoliopsida</taxon>
        <taxon>eudicotyledons</taxon>
        <taxon>Gunneridae</taxon>
        <taxon>Pentapetalae</taxon>
        <taxon>asterids</taxon>
        <taxon>Ericales</taxon>
        <taxon>Actinidiaceae</taxon>
        <taxon>Actinidia</taxon>
    </lineage>
</organism>
<name>A0A7J0H1R6_9ERIC</name>
<dbReference type="InterPro" id="IPR043128">
    <property type="entry name" value="Rev_trsase/Diguanyl_cyclase"/>
</dbReference>